<organism evidence="10 11">
    <name type="scientific">Flavimaricola marinus</name>
    <dbReference type="NCBI Taxonomy" id="1819565"/>
    <lineage>
        <taxon>Bacteria</taxon>
        <taxon>Pseudomonadati</taxon>
        <taxon>Pseudomonadota</taxon>
        <taxon>Alphaproteobacteria</taxon>
        <taxon>Rhodobacterales</taxon>
        <taxon>Paracoccaceae</taxon>
        <taxon>Flavimaricola</taxon>
    </lineage>
</organism>
<dbReference type="PANTHER" id="PTHR34702">
    <property type="entry name" value="NA(+)/H(+) ANTIPORTER SUBUNIT F1"/>
    <property type="match status" value="1"/>
</dbReference>
<evidence type="ECO:0000256" key="4">
    <source>
        <dbReference type="ARBA" id="ARBA00022475"/>
    </source>
</evidence>
<dbReference type="PANTHER" id="PTHR34702:SF1">
    <property type="entry name" value="NA(+)_H(+) ANTIPORTER SUBUNIT F"/>
    <property type="match status" value="1"/>
</dbReference>
<reference evidence="10 11" key="1">
    <citation type="submission" date="2017-05" db="EMBL/GenBank/DDBJ databases">
        <authorList>
            <person name="Song R."/>
            <person name="Chenine A.L."/>
            <person name="Ruprecht R.M."/>
        </authorList>
    </citation>
    <scope>NUCLEOTIDE SEQUENCE [LARGE SCALE GENOMIC DNA]</scope>
    <source>
        <strain evidence="10 11">CECT 8899</strain>
    </source>
</reference>
<evidence type="ECO:0000256" key="5">
    <source>
        <dbReference type="ARBA" id="ARBA00022692"/>
    </source>
</evidence>
<dbReference type="EMBL" id="FXZK01000001">
    <property type="protein sequence ID" value="SMY07141.1"/>
    <property type="molecule type" value="Genomic_DNA"/>
</dbReference>
<keyword evidence="11" id="KW-1185">Reference proteome</keyword>
<dbReference type="PIRSF" id="PIRSF028784">
    <property type="entry name" value="MrpF"/>
    <property type="match status" value="1"/>
</dbReference>
<evidence type="ECO:0000313" key="11">
    <source>
        <dbReference type="Proteomes" id="UP000201613"/>
    </source>
</evidence>
<dbReference type="GO" id="GO:0015385">
    <property type="term" value="F:sodium:proton antiporter activity"/>
    <property type="evidence" value="ECO:0007669"/>
    <property type="project" value="TreeGrafter"/>
</dbReference>
<protein>
    <submittedName>
        <fullName evidence="10">Na(+)/H(+) antiporter subunit F</fullName>
    </submittedName>
</protein>
<feature type="transmembrane region" description="Helical" evidence="9">
    <location>
        <begin position="70"/>
        <end position="93"/>
    </location>
</feature>
<keyword evidence="3 8" id="KW-0813">Transport</keyword>
<dbReference type="GO" id="GO:0005886">
    <property type="term" value="C:plasma membrane"/>
    <property type="evidence" value="ECO:0007669"/>
    <property type="project" value="UniProtKB-SubCell"/>
</dbReference>
<name>A0A238LBZ7_9RHOB</name>
<evidence type="ECO:0000256" key="6">
    <source>
        <dbReference type="ARBA" id="ARBA00022989"/>
    </source>
</evidence>
<feature type="transmembrane region" description="Helical" evidence="9">
    <location>
        <begin position="12"/>
        <end position="32"/>
    </location>
</feature>
<keyword evidence="7 8" id="KW-0472">Membrane</keyword>
<keyword evidence="6 9" id="KW-1133">Transmembrane helix</keyword>
<keyword evidence="8" id="KW-0050">Antiport</keyword>
<evidence type="ECO:0000256" key="9">
    <source>
        <dbReference type="SAM" id="Phobius"/>
    </source>
</evidence>
<evidence type="ECO:0000256" key="7">
    <source>
        <dbReference type="ARBA" id="ARBA00023136"/>
    </source>
</evidence>
<dbReference type="InterPro" id="IPR007208">
    <property type="entry name" value="MrpF/PhaF-like"/>
</dbReference>
<comment type="subcellular location">
    <subcellularLocation>
        <location evidence="1 8">Cell membrane</location>
        <topology evidence="1 8">Multi-pass membrane protein</topology>
    </subcellularLocation>
</comment>
<evidence type="ECO:0000256" key="1">
    <source>
        <dbReference type="ARBA" id="ARBA00004651"/>
    </source>
</evidence>
<evidence type="ECO:0000256" key="3">
    <source>
        <dbReference type="ARBA" id="ARBA00022448"/>
    </source>
</evidence>
<dbReference type="NCBIfam" id="NF004812">
    <property type="entry name" value="PRK06161.1"/>
    <property type="match status" value="1"/>
</dbReference>
<sequence length="99" mass="10850">MTDMEALANSLMTWSIYAAFVIVAVSQILAMIRLYVGPSVGDRILALDTMFINAIALLVLIGIFQGTQIYFEAVLIIAMLGFVSTVAYARFVLRGDIIE</sequence>
<dbReference type="AlphaFoldDB" id="A0A238LBZ7"/>
<dbReference type="Pfam" id="PF04066">
    <property type="entry name" value="MrpF_PhaF"/>
    <property type="match status" value="1"/>
</dbReference>
<keyword evidence="4 8" id="KW-1003">Cell membrane</keyword>
<gene>
    <name evidence="10" type="primary">mrpF</name>
    <name evidence="10" type="ORF">LOM8899_01273</name>
</gene>
<keyword evidence="5 9" id="KW-0812">Transmembrane</keyword>
<accession>A0A238LBZ7</accession>
<evidence type="ECO:0000313" key="10">
    <source>
        <dbReference type="EMBL" id="SMY07141.1"/>
    </source>
</evidence>
<dbReference type="Proteomes" id="UP000201613">
    <property type="component" value="Unassembled WGS sequence"/>
</dbReference>
<comment type="similarity">
    <text evidence="2 8">Belongs to the CPA3 antiporters (TC 2.A.63) subunit F family.</text>
</comment>
<proteinExistence type="inferred from homology"/>
<evidence type="ECO:0000256" key="2">
    <source>
        <dbReference type="ARBA" id="ARBA00009212"/>
    </source>
</evidence>
<feature type="transmembrane region" description="Helical" evidence="9">
    <location>
        <begin position="44"/>
        <end position="64"/>
    </location>
</feature>
<keyword evidence="8" id="KW-0406">Ion transport</keyword>
<evidence type="ECO:0000256" key="8">
    <source>
        <dbReference type="PIRNR" id="PIRNR028784"/>
    </source>
</evidence>